<dbReference type="RefSeq" id="WP_260103631.1">
    <property type="nucleotide sequence ID" value="NZ_JALXSQ010000002.1"/>
</dbReference>
<evidence type="ECO:0000313" key="2">
    <source>
        <dbReference type="EMBL" id="MCT2041877.1"/>
    </source>
</evidence>
<accession>A0ABT2HU84</accession>
<proteinExistence type="predicted"/>
<evidence type="ECO:0000313" key="3">
    <source>
        <dbReference type="Proteomes" id="UP001525379"/>
    </source>
</evidence>
<gene>
    <name evidence="2" type="ORF">M3D15_00745</name>
</gene>
<dbReference type="EMBL" id="JALXSQ010000002">
    <property type="protein sequence ID" value="MCT2041877.1"/>
    <property type="molecule type" value="Genomic_DNA"/>
</dbReference>
<dbReference type="Gene3D" id="1.10.287.1060">
    <property type="entry name" value="ESAT-6-like"/>
    <property type="match status" value="1"/>
</dbReference>
<evidence type="ECO:0000256" key="1">
    <source>
        <dbReference type="SAM" id="Coils"/>
    </source>
</evidence>
<keyword evidence="3" id="KW-1185">Reference proteome</keyword>
<evidence type="ECO:0008006" key="4">
    <source>
        <dbReference type="Google" id="ProtNLM"/>
    </source>
</evidence>
<comment type="caution">
    <text evidence="2">The sequence shown here is derived from an EMBL/GenBank/DDBJ whole genome shotgun (WGS) entry which is preliminary data.</text>
</comment>
<dbReference type="Proteomes" id="UP001525379">
    <property type="component" value="Unassembled WGS sequence"/>
</dbReference>
<sequence length="92" mass="10402">MAGNGMKGMDIERGREVSQQIQVRMDMIDDDIQKLNDIKSALQENWAGQDQVEMDGKLDEAIQLYEAVKSALEAKKTELDKDIDEQEQTSAQ</sequence>
<protein>
    <recommendedName>
        <fullName evidence="4">WXG100 family type VII secretion target</fullName>
    </recommendedName>
</protein>
<reference evidence="2 3" key="1">
    <citation type="submission" date="2022-04" db="EMBL/GenBank/DDBJ databases">
        <title>Human microbiome associated bacterial genomes.</title>
        <authorList>
            <person name="Sandstrom S."/>
            <person name="Salamzade R."/>
            <person name="Kalan L.R."/>
        </authorList>
    </citation>
    <scope>NUCLEOTIDE SEQUENCE [LARGE SCALE GENOMIC DNA]</scope>
    <source>
        <strain evidence="3">p3-SID1799</strain>
    </source>
</reference>
<organism evidence="2 3">
    <name type="scientific">Pseudoclavibacter albus</name>
    <dbReference type="NCBI Taxonomy" id="272241"/>
    <lineage>
        <taxon>Bacteria</taxon>
        <taxon>Bacillati</taxon>
        <taxon>Actinomycetota</taxon>
        <taxon>Actinomycetes</taxon>
        <taxon>Micrococcales</taxon>
        <taxon>Microbacteriaceae</taxon>
        <taxon>Pseudoclavibacter</taxon>
    </lineage>
</organism>
<feature type="coiled-coil region" evidence="1">
    <location>
        <begin position="25"/>
        <end position="89"/>
    </location>
</feature>
<keyword evidence="1" id="KW-0175">Coiled coil</keyword>
<name>A0ABT2HU84_9MICO</name>